<evidence type="ECO:0000256" key="2">
    <source>
        <dbReference type="ARBA" id="ARBA00007613"/>
    </source>
</evidence>
<keyword evidence="4" id="KW-1134">Transmembrane beta strand</keyword>
<dbReference type="InterPro" id="IPR051906">
    <property type="entry name" value="TolC-like"/>
</dbReference>
<dbReference type="Gene3D" id="1.20.1600.10">
    <property type="entry name" value="Outer membrane efflux proteins (OEP)"/>
    <property type="match status" value="1"/>
</dbReference>
<feature type="signal peptide" evidence="8">
    <location>
        <begin position="1"/>
        <end position="24"/>
    </location>
</feature>
<dbReference type="SUPFAM" id="SSF56954">
    <property type="entry name" value="Outer membrane efflux proteins (OEP)"/>
    <property type="match status" value="1"/>
</dbReference>
<keyword evidence="7" id="KW-0998">Cell outer membrane</keyword>
<comment type="subcellular location">
    <subcellularLocation>
        <location evidence="1">Cell outer membrane</location>
    </subcellularLocation>
</comment>
<dbReference type="PANTHER" id="PTHR30026">
    <property type="entry name" value="OUTER MEMBRANE PROTEIN TOLC"/>
    <property type="match status" value="1"/>
</dbReference>
<dbReference type="GO" id="GO:0009279">
    <property type="term" value="C:cell outer membrane"/>
    <property type="evidence" value="ECO:0007669"/>
    <property type="project" value="UniProtKB-SubCell"/>
</dbReference>
<keyword evidence="6" id="KW-0472">Membrane</keyword>
<dbReference type="PANTHER" id="PTHR30026:SF20">
    <property type="entry name" value="OUTER MEMBRANE PROTEIN TOLC"/>
    <property type="match status" value="1"/>
</dbReference>
<accession>A0A399SIT9</accession>
<gene>
    <name evidence="9" type="ORF">D1627_06405</name>
</gene>
<keyword evidence="8" id="KW-0732">Signal</keyword>
<evidence type="ECO:0000256" key="5">
    <source>
        <dbReference type="ARBA" id="ARBA00022692"/>
    </source>
</evidence>
<keyword evidence="5" id="KW-0812">Transmembrane</keyword>
<dbReference type="GO" id="GO:1990281">
    <property type="term" value="C:efflux pump complex"/>
    <property type="evidence" value="ECO:0007669"/>
    <property type="project" value="TreeGrafter"/>
</dbReference>
<dbReference type="EMBL" id="QWGE01000002">
    <property type="protein sequence ID" value="RIJ41655.1"/>
    <property type="molecule type" value="Genomic_DNA"/>
</dbReference>
<dbReference type="InterPro" id="IPR003423">
    <property type="entry name" value="OMP_efflux"/>
</dbReference>
<evidence type="ECO:0000256" key="3">
    <source>
        <dbReference type="ARBA" id="ARBA00022448"/>
    </source>
</evidence>
<evidence type="ECO:0000313" key="10">
    <source>
        <dbReference type="Proteomes" id="UP000266005"/>
    </source>
</evidence>
<proteinExistence type="inferred from homology"/>
<keyword evidence="10" id="KW-1185">Reference proteome</keyword>
<dbReference type="RefSeq" id="WP_119431403.1">
    <property type="nucleotide sequence ID" value="NZ_QWGE01000002.1"/>
</dbReference>
<reference evidence="10" key="1">
    <citation type="submission" date="2018-08" db="EMBL/GenBank/DDBJ databases">
        <title>Mucilaginibacter sp. MYSH2.</title>
        <authorList>
            <person name="Seo T."/>
        </authorList>
    </citation>
    <scope>NUCLEOTIDE SEQUENCE [LARGE SCALE GENOMIC DNA]</scope>
    <source>
        <strain evidence="10">KIRAN</strain>
    </source>
</reference>
<dbReference type="AlphaFoldDB" id="A0A399SIT9"/>
<evidence type="ECO:0000256" key="1">
    <source>
        <dbReference type="ARBA" id="ARBA00004442"/>
    </source>
</evidence>
<dbReference type="GO" id="GO:0015562">
    <property type="term" value="F:efflux transmembrane transporter activity"/>
    <property type="evidence" value="ECO:0007669"/>
    <property type="project" value="InterPro"/>
</dbReference>
<dbReference type="GO" id="GO:0015288">
    <property type="term" value="F:porin activity"/>
    <property type="evidence" value="ECO:0007669"/>
    <property type="project" value="TreeGrafter"/>
</dbReference>
<keyword evidence="3" id="KW-0813">Transport</keyword>
<evidence type="ECO:0000256" key="4">
    <source>
        <dbReference type="ARBA" id="ARBA00022452"/>
    </source>
</evidence>
<protein>
    <submittedName>
        <fullName evidence="9">TolC family protein</fullName>
    </submittedName>
</protein>
<dbReference type="OrthoDB" id="9811587at2"/>
<comment type="caution">
    <text evidence="9">The sequence shown here is derived from an EMBL/GenBank/DDBJ whole genome shotgun (WGS) entry which is preliminary data.</text>
</comment>
<dbReference type="Proteomes" id="UP000266005">
    <property type="component" value="Unassembled WGS sequence"/>
</dbReference>
<evidence type="ECO:0000313" key="9">
    <source>
        <dbReference type="EMBL" id="RIJ41655.1"/>
    </source>
</evidence>
<dbReference type="Pfam" id="PF02321">
    <property type="entry name" value="OEP"/>
    <property type="match status" value="2"/>
</dbReference>
<feature type="chain" id="PRO_5017415853" evidence="8">
    <location>
        <begin position="25"/>
        <end position="487"/>
    </location>
</feature>
<sequence>MKKTSKNLLLALGLAAASAPAAMAQQQQDPNGDGVWTLQEAVEYAKTHNLQVRQSTLNKQINEIDYKQSRMDRLPNLNASGSYFFNSGSFQDPVTFTVQTQEAQTANFSANASVPLFQGFRLNNLIKQNKLELEASKQDVLSTQNDIIIQIVTSYLNVLFSDELIKTSELQRDATKQQLDRTRILFDAGSVAENSVLDLESQFATDELNVINAMNQRDIARLNLMQLLNIQANTEFQIEIPELPEPGQNPIVADAAQVYDVALQTLPAIKAVDLRVESAQKGVDAAKGNYYPRLSLGAGINTRYASTSDFLLGRENVFIKQTLFTDPQGTQPQTFYVQQQAPVYGDYSFFDQAKDNVGKNVGLSLSVPVFNGFQVRNSVQRAILAQENADLNADIARNNLRQTIEQAYVDAVAARRKYTAAAEQVRASERNVRNAELRLNAGVINSVEYVIVANTFRSAQSELLQAKYDYIFKLKVLDFYQGKDISF</sequence>
<comment type="similarity">
    <text evidence="2">Belongs to the outer membrane factor (OMF) (TC 1.B.17) family.</text>
</comment>
<evidence type="ECO:0000256" key="8">
    <source>
        <dbReference type="SAM" id="SignalP"/>
    </source>
</evidence>
<name>A0A399SIT9_9BACT</name>
<evidence type="ECO:0000256" key="6">
    <source>
        <dbReference type="ARBA" id="ARBA00023136"/>
    </source>
</evidence>
<organism evidence="9 10">
    <name type="scientific">Pontibacter oryzae</name>
    <dbReference type="NCBI Taxonomy" id="2304593"/>
    <lineage>
        <taxon>Bacteria</taxon>
        <taxon>Pseudomonadati</taxon>
        <taxon>Bacteroidota</taxon>
        <taxon>Cytophagia</taxon>
        <taxon>Cytophagales</taxon>
        <taxon>Hymenobacteraceae</taxon>
        <taxon>Pontibacter</taxon>
    </lineage>
</organism>
<evidence type="ECO:0000256" key="7">
    <source>
        <dbReference type="ARBA" id="ARBA00023237"/>
    </source>
</evidence>